<evidence type="ECO:0000256" key="2">
    <source>
        <dbReference type="ARBA" id="ARBA00022741"/>
    </source>
</evidence>
<dbReference type="AlphaFoldDB" id="A0A2U1QLE6"/>
<keyword evidence="5" id="KW-0067">ATP-binding</keyword>
<proteinExistence type="predicted"/>
<dbReference type="EMBL" id="PKPP01000047">
    <property type="protein sequence ID" value="PWA98816.1"/>
    <property type="molecule type" value="Genomic_DNA"/>
</dbReference>
<keyword evidence="4" id="KW-0347">Helicase</keyword>
<dbReference type="Pfam" id="PF21010">
    <property type="entry name" value="HA2_C"/>
    <property type="match status" value="1"/>
</dbReference>
<protein>
    <recommendedName>
        <fullName evidence="1">RNA helicase</fullName>
        <ecNumber evidence="1">3.6.4.13</ecNumber>
    </recommendedName>
</protein>
<dbReference type="GO" id="GO:0003723">
    <property type="term" value="F:RNA binding"/>
    <property type="evidence" value="ECO:0007669"/>
    <property type="project" value="TreeGrafter"/>
</dbReference>
<dbReference type="InterPro" id="IPR011709">
    <property type="entry name" value="DEAD-box_helicase_OB_fold"/>
</dbReference>
<evidence type="ECO:0000256" key="6">
    <source>
        <dbReference type="ARBA" id="ARBA00047984"/>
    </source>
</evidence>
<evidence type="ECO:0000256" key="1">
    <source>
        <dbReference type="ARBA" id="ARBA00012552"/>
    </source>
</evidence>
<comment type="caution">
    <text evidence="8">The sequence shown here is derived from an EMBL/GenBank/DDBJ whole genome shotgun (WGS) entry which is preliminary data.</text>
</comment>
<dbReference type="GO" id="GO:0003724">
    <property type="term" value="F:RNA helicase activity"/>
    <property type="evidence" value="ECO:0007669"/>
    <property type="project" value="UniProtKB-EC"/>
</dbReference>
<dbReference type="Pfam" id="PF07717">
    <property type="entry name" value="OB_NTP_bind"/>
    <property type="match status" value="1"/>
</dbReference>
<evidence type="ECO:0000256" key="3">
    <source>
        <dbReference type="ARBA" id="ARBA00022801"/>
    </source>
</evidence>
<organism evidence="8 9">
    <name type="scientific">Artemisia annua</name>
    <name type="common">Sweet wormwood</name>
    <dbReference type="NCBI Taxonomy" id="35608"/>
    <lineage>
        <taxon>Eukaryota</taxon>
        <taxon>Viridiplantae</taxon>
        <taxon>Streptophyta</taxon>
        <taxon>Embryophyta</taxon>
        <taxon>Tracheophyta</taxon>
        <taxon>Spermatophyta</taxon>
        <taxon>Magnoliopsida</taxon>
        <taxon>eudicotyledons</taxon>
        <taxon>Gunneridae</taxon>
        <taxon>Pentapetalae</taxon>
        <taxon>asterids</taxon>
        <taxon>campanulids</taxon>
        <taxon>Asterales</taxon>
        <taxon>Asteraceae</taxon>
        <taxon>Asteroideae</taxon>
        <taxon>Anthemideae</taxon>
        <taxon>Artemisiinae</taxon>
        <taxon>Artemisia</taxon>
    </lineage>
</organism>
<dbReference type="GO" id="GO:0005524">
    <property type="term" value="F:ATP binding"/>
    <property type="evidence" value="ECO:0007669"/>
    <property type="project" value="UniProtKB-KW"/>
</dbReference>
<evidence type="ECO:0000313" key="9">
    <source>
        <dbReference type="Proteomes" id="UP000245207"/>
    </source>
</evidence>
<sequence length="151" mass="17206">MGEEFKGVNEVLAIVSMLSVLSVFFRSKDRGEESDAAHAKFFVPESDHLTLLDIYKQGKANNYWRLVNLVPCHLNKTSVLHGLADIPEYMVYHELILTTKEYMQCVTTTEPQWLAELGPMFYSVKDSDTSLLVVGAQKEEEKNEKSTMKEL</sequence>
<keyword evidence="2" id="KW-0547">Nucleotide-binding</keyword>
<dbReference type="EC" id="3.6.4.13" evidence="1"/>
<evidence type="ECO:0000313" key="8">
    <source>
        <dbReference type="EMBL" id="PWA98816.1"/>
    </source>
</evidence>
<dbReference type="Proteomes" id="UP000245207">
    <property type="component" value="Unassembled WGS sequence"/>
</dbReference>
<keyword evidence="3" id="KW-0378">Hydrolase</keyword>
<dbReference type="STRING" id="35608.A0A2U1QLE6"/>
<gene>
    <name evidence="8" type="ORF">CTI12_AA011460</name>
</gene>
<dbReference type="GO" id="GO:0016787">
    <property type="term" value="F:hydrolase activity"/>
    <property type="evidence" value="ECO:0007669"/>
    <property type="project" value="UniProtKB-KW"/>
</dbReference>
<keyword evidence="9" id="KW-1185">Reference proteome</keyword>
<evidence type="ECO:0000256" key="4">
    <source>
        <dbReference type="ARBA" id="ARBA00022806"/>
    </source>
</evidence>
<comment type="catalytic activity">
    <reaction evidence="6">
        <text>ATP + H2O = ADP + phosphate + H(+)</text>
        <dbReference type="Rhea" id="RHEA:13065"/>
        <dbReference type="ChEBI" id="CHEBI:15377"/>
        <dbReference type="ChEBI" id="CHEBI:15378"/>
        <dbReference type="ChEBI" id="CHEBI:30616"/>
        <dbReference type="ChEBI" id="CHEBI:43474"/>
        <dbReference type="ChEBI" id="CHEBI:456216"/>
        <dbReference type="EC" id="3.6.4.13"/>
    </reaction>
</comment>
<feature type="domain" description="DEAD-box helicase OB fold" evidence="7">
    <location>
        <begin position="57"/>
        <end position="119"/>
    </location>
</feature>
<dbReference type="OrthoDB" id="10253254at2759"/>
<name>A0A2U1QLE6_ARTAN</name>
<reference evidence="8 9" key="1">
    <citation type="journal article" date="2018" name="Mol. Plant">
        <title>The genome of Artemisia annua provides insight into the evolution of Asteraceae family and artemisinin biosynthesis.</title>
        <authorList>
            <person name="Shen Q."/>
            <person name="Zhang L."/>
            <person name="Liao Z."/>
            <person name="Wang S."/>
            <person name="Yan T."/>
            <person name="Shi P."/>
            <person name="Liu M."/>
            <person name="Fu X."/>
            <person name="Pan Q."/>
            <person name="Wang Y."/>
            <person name="Lv Z."/>
            <person name="Lu X."/>
            <person name="Zhang F."/>
            <person name="Jiang W."/>
            <person name="Ma Y."/>
            <person name="Chen M."/>
            <person name="Hao X."/>
            <person name="Li L."/>
            <person name="Tang Y."/>
            <person name="Lv G."/>
            <person name="Zhou Y."/>
            <person name="Sun X."/>
            <person name="Brodelius P.E."/>
            <person name="Rose J.K.C."/>
            <person name="Tang K."/>
        </authorList>
    </citation>
    <scope>NUCLEOTIDE SEQUENCE [LARGE SCALE GENOMIC DNA]</scope>
    <source>
        <strain evidence="9">cv. Huhao1</strain>
        <tissue evidence="8">Leaf</tissue>
    </source>
</reference>
<dbReference type="PANTHER" id="PTHR18934">
    <property type="entry name" value="ATP-DEPENDENT RNA HELICASE"/>
    <property type="match status" value="1"/>
</dbReference>
<evidence type="ECO:0000259" key="7">
    <source>
        <dbReference type="Pfam" id="PF07717"/>
    </source>
</evidence>
<evidence type="ECO:0000256" key="5">
    <source>
        <dbReference type="ARBA" id="ARBA00022840"/>
    </source>
</evidence>
<accession>A0A2U1QLE6</accession>
<dbReference type="PANTHER" id="PTHR18934:SF91">
    <property type="entry name" value="PRE-MRNA-SPLICING FACTOR ATP-DEPENDENT RNA HELICASE PRP16"/>
    <property type="match status" value="1"/>
</dbReference>